<dbReference type="InterPro" id="IPR029017">
    <property type="entry name" value="Enolase-like_N"/>
</dbReference>
<dbReference type="InterPro" id="IPR018110">
    <property type="entry name" value="Mandel_Rmase/mucon_lact_enz_CS"/>
</dbReference>
<dbReference type="Gene3D" id="3.20.20.120">
    <property type="entry name" value="Enolase-like C-terminal domain"/>
    <property type="match status" value="1"/>
</dbReference>
<dbReference type="RefSeq" id="WP_198882478.1">
    <property type="nucleotide sequence ID" value="NZ_JAEKJA010000010.1"/>
</dbReference>
<comment type="caution">
    <text evidence="3">The sequence shown here is derived from an EMBL/GenBank/DDBJ whole genome shotgun (WGS) entry which is preliminary data.</text>
</comment>
<evidence type="ECO:0000256" key="1">
    <source>
        <dbReference type="ARBA" id="ARBA00022723"/>
    </source>
</evidence>
<accession>A0A934IQ59</accession>
<gene>
    <name evidence="3" type="ORF">JCR33_12780</name>
</gene>
<dbReference type="InterPro" id="IPR013342">
    <property type="entry name" value="Mandelate_racemase_C"/>
</dbReference>
<name>A0A934IQ59_9HYPH</name>
<reference evidence="3" key="1">
    <citation type="submission" date="2020-12" db="EMBL/GenBank/DDBJ databases">
        <title>Bacterial taxonomy.</title>
        <authorList>
            <person name="Pan X."/>
        </authorList>
    </citation>
    <scope>NUCLEOTIDE SEQUENCE</scope>
    <source>
        <strain evidence="3">B2012</strain>
    </source>
</reference>
<protein>
    <submittedName>
        <fullName evidence="3">Mandelate racemase/muconate lactonizing enzyme family protein</fullName>
    </submittedName>
</protein>
<proteinExistence type="predicted"/>
<dbReference type="PANTHER" id="PTHR48073">
    <property type="entry name" value="O-SUCCINYLBENZOATE SYNTHASE-RELATED"/>
    <property type="match status" value="1"/>
</dbReference>
<dbReference type="EMBL" id="JAEKJA010000010">
    <property type="protein sequence ID" value="MBJ3776573.1"/>
    <property type="molecule type" value="Genomic_DNA"/>
</dbReference>
<dbReference type="PROSITE" id="PS00909">
    <property type="entry name" value="MR_MLE_2"/>
    <property type="match status" value="1"/>
</dbReference>
<evidence type="ECO:0000313" key="3">
    <source>
        <dbReference type="EMBL" id="MBJ3776573.1"/>
    </source>
</evidence>
<keyword evidence="1" id="KW-0479">Metal-binding</keyword>
<keyword evidence="4" id="KW-1185">Reference proteome</keyword>
<dbReference type="GO" id="GO:0003824">
    <property type="term" value="F:catalytic activity"/>
    <property type="evidence" value="ECO:0007669"/>
    <property type="project" value="UniProtKB-ARBA"/>
</dbReference>
<dbReference type="Pfam" id="PF13378">
    <property type="entry name" value="MR_MLE_C"/>
    <property type="match status" value="1"/>
</dbReference>
<feature type="domain" description="Mandelate racemase/muconate lactonizing enzyme C-terminal" evidence="2">
    <location>
        <begin position="144"/>
        <end position="241"/>
    </location>
</feature>
<sequence>MTTARLRLLAADLDYPDDLALHTAASGRVPALAARYLEIRREDGFHGVGEVRANVAYLTGLDEATATAAIGILCERVDWSVPAEDLLAAFDAVADGAPATARAVVESAILDGLARMRGVPVAALLGGDFVPALSSNQCLFWGPQERFETLARRYLDEGFREIKVRIAIADFDQDLARLRRLREICGPKVHVAADANASWGAEEAARKLGALAEFDLAYVEQPTTKGDWVAFDHVLARAPMPLMLDENLATADDLERLLDRAGRGSGPMGHLKIAKMGSPRAVTDAARRLKAAGIGVMIGQMNEGAMATAITAHCAMAARPDHAELYGCYGLLNDPAAGLAYRDGALIAPEGPGLALTFDAGACRELWSREVAAPTG</sequence>
<dbReference type="SUPFAM" id="SSF51604">
    <property type="entry name" value="Enolase C-terminal domain-like"/>
    <property type="match status" value="1"/>
</dbReference>
<dbReference type="SFLD" id="SFLDS00001">
    <property type="entry name" value="Enolase"/>
    <property type="match status" value="1"/>
</dbReference>
<dbReference type="AlphaFoldDB" id="A0A934IQ59"/>
<evidence type="ECO:0000313" key="4">
    <source>
        <dbReference type="Proteomes" id="UP000609531"/>
    </source>
</evidence>
<dbReference type="SUPFAM" id="SSF54826">
    <property type="entry name" value="Enolase N-terminal domain-like"/>
    <property type="match status" value="1"/>
</dbReference>
<dbReference type="InterPro" id="IPR036849">
    <property type="entry name" value="Enolase-like_C_sf"/>
</dbReference>
<dbReference type="SMART" id="SM00922">
    <property type="entry name" value="MR_MLE"/>
    <property type="match status" value="1"/>
</dbReference>
<organism evidence="3 4">
    <name type="scientific">Acuticoccus mangrovi</name>
    <dbReference type="NCBI Taxonomy" id="2796142"/>
    <lineage>
        <taxon>Bacteria</taxon>
        <taxon>Pseudomonadati</taxon>
        <taxon>Pseudomonadota</taxon>
        <taxon>Alphaproteobacteria</taxon>
        <taxon>Hyphomicrobiales</taxon>
        <taxon>Amorphaceae</taxon>
        <taxon>Acuticoccus</taxon>
    </lineage>
</organism>
<dbReference type="PANTHER" id="PTHR48073:SF2">
    <property type="entry name" value="O-SUCCINYLBENZOATE SYNTHASE"/>
    <property type="match status" value="1"/>
</dbReference>
<dbReference type="Proteomes" id="UP000609531">
    <property type="component" value="Unassembled WGS sequence"/>
</dbReference>
<dbReference type="GO" id="GO:0000287">
    <property type="term" value="F:magnesium ion binding"/>
    <property type="evidence" value="ECO:0007669"/>
    <property type="project" value="UniProtKB-ARBA"/>
</dbReference>
<dbReference type="GO" id="GO:0009063">
    <property type="term" value="P:amino acid catabolic process"/>
    <property type="evidence" value="ECO:0007669"/>
    <property type="project" value="InterPro"/>
</dbReference>
<evidence type="ECO:0000259" key="2">
    <source>
        <dbReference type="SMART" id="SM00922"/>
    </source>
</evidence>
<dbReference type="Gene3D" id="3.30.390.10">
    <property type="entry name" value="Enolase-like, N-terminal domain"/>
    <property type="match status" value="1"/>
</dbReference>
<dbReference type="InterPro" id="IPR029065">
    <property type="entry name" value="Enolase_C-like"/>
</dbReference>